<evidence type="ECO:0000313" key="1">
    <source>
        <dbReference type="EMBL" id="MDX7719923.1"/>
    </source>
</evidence>
<dbReference type="EMBL" id="JAWZVU010000031">
    <property type="protein sequence ID" value="MDX7719923.1"/>
    <property type="molecule type" value="Genomic_DNA"/>
</dbReference>
<evidence type="ECO:0008006" key="3">
    <source>
        <dbReference type="Google" id="ProtNLM"/>
    </source>
</evidence>
<reference evidence="1" key="1">
    <citation type="submission" date="2023-11" db="EMBL/GenBank/DDBJ databases">
        <title>WGS of Aeromonas in Northern Israel.</title>
        <authorList>
            <person name="Hershko Y."/>
        </authorList>
    </citation>
    <scope>NUCLEOTIDE SEQUENCE</scope>
    <source>
        <strain evidence="1">77416</strain>
    </source>
</reference>
<gene>
    <name evidence="1" type="ORF">SJS77_05455</name>
</gene>
<dbReference type="Proteomes" id="UP001277183">
    <property type="component" value="Unassembled WGS sequence"/>
</dbReference>
<evidence type="ECO:0000313" key="2">
    <source>
        <dbReference type="Proteomes" id="UP001277183"/>
    </source>
</evidence>
<organism evidence="1 2">
    <name type="scientific">Aeromonas caviae</name>
    <name type="common">Aeromonas punctata</name>
    <dbReference type="NCBI Taxonomy" id="648"/>
    <lineage>
        <taxon>Bacteria</taxon>
        <taxon>Pseudomonadati</taxon>
        <taxon>Pseudomonadota</taxon>
        <taxon>Gammaproteobacteria</taxon>
        <taxon>Aeromonadales</taxon>
        <taxon>Aeromonadaceae</taxon>
        <taxon>Aeromonas</taxon>
    </lineage>
</organism>
<comment type="caution">
    <text evidence="1">The sequence shown here is derived from an EMBL/GenBank/DDBJ whole genome shotgun (WGS) entry which is preliminary data.</text>
</comment>
<name>A0AAW9EUD3_AERCA</name>
<sequence>MRDRYIVDTNVLIAGSAADPQRQSDIDATPADPELRMQVWSWLDRFQRSDSRLVLDLAGGIYKEYSESRWLSFSDFGIQVVMHKWSTAAVDNVDVTYDEHGHGVLQPPLLAVIHDNADKKMVAAAVDSHKKYGEGCVAFAGETDWHDWEGELLANSVLLEPIIEDWSRQKHAEKQAR</sequence>
<accession>A0AAW9EUD3</accession>
<dbReference type="AlphaFoldDB" id="A0AAW9EUD3"/>
<protein>
    <recommendedName>
        <fullName evidence="3">PIN domain-containing protein</fullName>
    </recommendedName>
</protein>
<dbReference type="RefSeq" id="WP_319886528.1">
    <property type="nucleotide sequence ID" value="NZ_JAWZVU010000031.1"/>
</dbReference>
<proteinExistence type="predicted"/>